<gene>
    <name evidence="1" type="ORF">DMB65_09550</name>
</gene>
<evidence type="ECO:0000313" key="1">
    <source>
        <dbReference type="EMBL" id="PXY41189.1"/>
    </source>
</evidence>
<dbReference type="NCBIfam" id="NF047580">
    <property type="entry name" value="BPSS1187_fam"/>
    <property type="match status" value="1"/>
</dbReference>
<proteinExistence type="predicted"/>
<comment type="caution">
    <text evidence="1">The sequence shown here is derived from an EMBL/GenBank/DDBJ whole genome shotgun (WGS) entry which is preliminary data.</text>
</comment>
<dbReference type="Proteomes" id="UP000247903">
    <property type="component" value="Unassembled WGS sequence"/>
</dbReference>
<sequence length="317" mass="35914">MSFVIATTCFAQINTFYVEPNETDSAYKKTDTNYVCNKNSNYIVRNTKTNLNKLLLFLGGTNSKPIDYKIFSDFTGNLGYDVINLSYPNNVMAASLSSSSDSLAFNNYEQEICNGTPGSSYVKVDTLNSIYTRTVKLINYLDKTYPEQNWKQYLTSPSTLNWSKIAVGGHSQGGGHACYFAKFNNVERVLMFSSPNNYSNYYSRPANWISTPGKTAMDKHFAYLNQLDDVVPFNNQISNLKNLRLYPAYGACYVENSCPPYGNSHCLYTTQPPGFHIYYKTQIYHFSTIIFGTNLNKNVWTYMLTAVPSCSNENKDK</sequence>
<name>A0A2V4BQB1_9FLAO</name>
<accession>A0A2V4BQB1</accession>
<keyword evidence="2" id="KW-1185">Reference proteome</keyword>
<dbReference type="SUPFAM" id="SSF53474">
    <property type="entry name" value="alpha/beta-Hydrolases"/>
    <property type="match status" value="1"/>
</dbReference>
<dbReference type="Gene3D" id="3.40.50.1820">
    <property type="entry name" value="alpha/beta hydrolase"/>
    <property type="match status" value="1"/>
</dbReference>
<evidence type="ECO:0008006" key="3">
    <source>
        <dbReference type="Google" id="ProtNLM"/>
    </source>
</evidence>
<dbReference type="EMBL" id="QJHK01000006">
    <property type="protein sequence ID" value="PXY41189.1"/>
    <property type="molecule type" value="Genomic_DNA"/>
</dbReference>
<reference evidence="1 2" key="1">
    <citation type="submission" date="2018-05" db="EMBL/GenBank/DDBJ databases">
        <title>Flavobacterium sp. strain IMCC34759, incomplete genome.</title>
        <authorList>
            <person name="Joung Y."/>
            <person name="Cho J."/>
        </authorList>
    </citation>
    <scope>NUCLEOTIDE SEQUENCE [LARGE SCALE GENOMIC DNA]</scope>
    <source>
        <strain evidence="1 2">IMCC34759</strain>
    </source>
</reference>
<organism evidence="1 2">
    <name type="scientific">Flavobacterium cheongpyeongense</name>
    <dbReference type="NCBI Taxonomy" id="2212651"/>
    <lineage>
        <taxon>Bacteria</taxon>
        <taxon>Pseudomonadati</taxon>
        <taxon>Bacteroidota</taxon>
        <taxon>Flavobacteriia</taxon>
        <taxon>Flavobacteriales</taxon>
        <taxon>Flavobacteriaceae</taxon>
        <taxon>Flavobacterium</taxon>
    </lineage>
</organism>
<evidence type="ECO:0000313" key="2">
    <source>
        <dbReference type="Proteomes" id="UP000247903"/>
    </source>
</evidence>
<dbReference type="AlphaFoldDB" id="A0A2V4BQB1"/>
<dbReference type="InterPro" id="IPR029058">
    <property type="entry name" value="AB_hydrolase_fold"/>
</dbReference>
<protein>
    <recommendedName>
        <fullName evidence="3">Alpha/beta hydrolase</fullName>
    </recommendedName>
</protein>
<dbReference type="InterPro" id="IPR058180">
    <property type="entry name" value="BPSS1187-like"/>
</dbReference>